<accession>A0A1S1J1S6</accession>
<evidence type="ECO:0000313" key="1">
    <source>
        <dbReference type="EMBL" id="OHT43439.1"/>
    </source>
</evidence>
<dbReference type="EMBL" id="MIKE01000027">
    <property type="protein sequence ID" value="OHT43439.1"/>
    <property type="molecule type" value="Genomic_DNA"/>
</dbReference>
<reference evidence="2 4" key="3">
    <citation type="submission" date="2016-11" db="EMBL/GenBank/DDBJ databases">
        <title>Whole genomes of Flavobacteriaceae.</title>
        <authorList>
            <person name="Stine C."/>
            <person name="Li C."/>
            <person name="Tadesse D."/>
        </authorList>
    </citation>
    <scope>NUCLEOTIDE SEQUENCE [LARGE SCALE GENOMIC DNA]</scope>
    <source>
        <strain evidence="2 4">ATCC BAA-2541</strain>
    </source>
</reference>
<sequence length="300" mass="33482">MKINFLIVLATFFIFDYSKAQGCSDAGICSIGGAFHENDDKKNNHIEFGTVLGKGDVDVKYLSGYIAYTRSFNEKWSGNVKVTSQYANGSFGGRGSVGDAFLTANYTPVTTNLYKWSFTSGIKVPFNQSNLKINDHPLPMDYQSSLGTFDFLGSVNLNYKNWDFNSAIQLPVININKNSYFSEYSGTDDFVTTNLFERKPDVLLRGTYTINTANRKFSFKPNLLFIYHLGEDTYEDIYGQRQMIKGSDGLTINGNLIAGYHFSSGSSIEASVATPFVVREVRPDGLTRAWTAGVSYKVRF</sequence>
<comment type="caution">
    <text evidence="1">The sequence shown here is derived from an EMBL/GenBank/DDBJ whole genome shotgun (WGS) entry which is preliminary data.</text>
</comment>
<dbReference type="RefSeq" id="WP_070908414.1">
    <property type="nucleotide sequence ID" value="NZ_MIKE01000027.1"/>
</dbReference>
<evidence type="ECO:0000313" key="3">
    <source>
        <dbReference type="Proteomes" id="UP000180252"/>
    </source>
</evidence>
<dbReference type="OrthoDB" id="1119914at2"/>
<dbReference type="STRING" id="1278819.BHE19_16750"/>
<keyword evidence="4" id="KW-1185">Reference proteome</keyword>
<name>A0A1S1J1S6_9FLAO</name>
<dbReference type="EMBL" id="MUHG01000025">
    <property type="protein sequence ID" value="OXB17228.1"/>
    <property type="molecule type" value="Genomic_DNA"/>
</dbReference>
<gene>
    <name evidence="2" type="ORF">B0A71_16500</name>
    <name evidence="1" type="ORF">BHE19_16750</name>
</gene>
<reference evidence="3" key="1">
    <citation type="submission" date="2016-09" db="EMBL/GenBank/DDBJ databases">
        <authorList>
            <person name="Chen S."/>
            <person name="Walker E."/>
        </authorList>
    </citation>
    <scope>NUCLEOTIDE SEQUENCE [LARGE SCALE GENOMIC DNA]</scope>
    <source>
        <strain evidence="3">MSU</strain>
    </source>
</reference>
<dbReference type="Proteomes" id="UP000198319">
    <property type="component" value="Unassembled WGS sequence"/>
</dbReference>
<evidence type="ECO:0000313" key="2">
    <source>
        <dbReference type="EMBL" id="OXB17228.1"/>
    </source>
</evidence>
<dbReference type="AlphaFoldDB" id="A0A1S1J1S6"/>
<evidence type="ECO:0000313" key="4">
    <source>
        <dbReference type="Proteomes" id="UP000198319"/>
    </source>
</evidence>
<protein>
    <submittedName>
        <fullName evidence="1">Uncharacterized protein</fullName>
    </submittedName>
</protein>
<reference evidence="1" key="2">
    <citation type="submission" date="2016-09" db="EMBL/GenBank/DDBJ databases">
        <authorList>
            <person name="Capua I."/>
            <person name="De Benedictis P."/>
            <person name="Joannis T."/>
            <person name="Lombin L.H."/>
            <person name="Cattoli G."/>
        </authorList>
    </citation>
    <scope>NUCLEOTIDE SEQUENCE [LARGE SCALE GENOMIC DNA]</scope>
    <source>
        <strain evidence="1">MSU</strain>
    </source>
</reference>
<organism evidence="1 3">
    <name type="scientific">Flavobacterium tructae</name>
    <dbReference type="NCBI Taxonomy" id="1114873"/>
    <lineage>
        <taxon>Bacteria</taxon>
        <taxon>Pseudomonadati</taxon>
        <taxon>Bacteroidota</taxon>
        <taxon>Flavobacteriia</taxon>
        <taxon>Flavobacteriales</taxon>
        <taxon>Flavobacteriaceae</taxon>
        <taxon>Flavobacterium</taxon>
    </lineage>
</organism>
<dbReference type="Proteomes" id="UP000180252">
    <property type="component" value="Unassembled WGS sequence"/>
</dbReference>
<proteinExistence type="predicted"/>